<evidence type="ECO:0000313" key="3">
    <source>
        <dbReference type="Proteomes" id="UP000002727"/>
    </source>
</evidence>
<dbReference type="EMBL" id="CP000855">
    <property type="protein sequence ID" value="ACJ17386.1"/>
    <property type="molecule type" value="Genomic_DNA"/>
</dbReference>
<dbReference type="OrthoDB" id="86267at2157"/>
<keyword evidence="1" id="KW-0812">Transmembrane</keyword>
<name>B6YVR2_THEON</name>
<feature type="transmembrane region" description="Helical" evidence="1">
    <location>
        <begin position="53"/>
        <end position="73"/>
    </location>
</feature>
<dbReference type="STRING" id="523850.TON_1895"/>
<evidence type="ECO:0000256" key="1">
    <source>
        <dbReference type="SAM" id="Phobius"/>
    </source>
</evidence>
<keyword evidence="1" id="KW-1133">Transmembrane helix</keyword>
<keyword evidence="1" id="KW-0472">Membrane</keyword>
<proteinExistence type="predicted"/>
<dbReference type="PATRIC" id="fig|523850.10.peg.1909"/>
<dbReference type="AlphaFoldDB" id="B6YVR2"/>
<reference evidence="2 3" key="1">
    <citation type="journal article" date="2008" name="J. Bacteriol.">
        <title>The complete genome sequence of Thermococcus onnurineus NA1 reveals a mixed heterotrophic and carboxydotrophic metabolism.</title>
        <authorList>
            <person name="Lee H.S."/>
            <person name="Kang S.G."/>
            <person name="Bae S.S."/>
            <person name="Lim J.K."/>
            <person name="Cho Y."/>
            <person name="Kim Y.J."/>
            <person name="Jeon J.H."/>
            <person name="Cha S.S."/>
            <person name="Kwon K.K."/>
            <person name="Kim H.T."/>
            <person name="Park C.J."/>
            <person name="Lee H.W."/>
            <person name="Kim S.I."/>
            <person name="Chun J."/>
            <person name="Colwell R.R."/>
            <person name="Kim S.J."/>
            <person name="Lee J.H."/>
        </authorList>
    </citation>
    <scope>NUCLEOTIDE SEQUENCE [LARGE SCALE GENOMIC DNA]</scope>
    <source>
        <strain evidence="2 3">NA1</strain>
    </source>
</reference>
<organism evidence="2 3">
    <name type="scientific">Thermococcus onnurineus (strain NA1)</name>
    <dbReference type="NCBI Taxonomy" id="523850"/>
    <lineage>
        <taxon>Archaea</taxon>
        <taxon>Methanobacteriati</taxon>
        <taxon>Methanobacteriota</taxon>
        <taxon>Thermococci</taxon>
        <taxon>Thermococcales</taxon>
        <taxon>Thermococcaceae</taxon>
        <taxon>Thermococcus</taxon>
    </lineage>
</organism>
<evidence type="ECO:0000313" key="2">
    <source>
        <dbReference type="EMBL" id="ACJ17386.1"/>
    </source>
</evidence>
<dbReference type="Pfam" id="PF09874">
    <property type="entry name" value="DUF2101"/>
    <property type="match status" value="1"/>
</dbReference>
<dbReference type="eggNOG" id="arCOG05786">
    <property type="taxonomic scope" value="Archaea"/>
</dbReference>
<dbReference type="GeneID" id="7017567"/>
<dbReference type="InterPro" id="IPR018663">
    <property type="entry name" value="DUF2101_membrane"/>
</dbReference>
<dbReference type="RefSeq" id="WP_012572858.1">
    <property type="nucleotide sequence ID" value="NC_011529.1"/>
</dbReference>
<protein>
    <recommendedName>
        <fullName evidence="4">DUF2101 domain-containing protein</fullName>
    </recommendedName>
</protein>
<sequence length="245" mass="28915">MSLEDFLYNIGEAVDSGIHKLIEFINPSPSEDPPTFRYLTRLIKKDLTTHEFLSLKLQIAFLIYLLTNLAVLFLKLNPLWLAVIALIYFLYLRYLLTRNREFFIEPEPYRFFYYFISLISFGAFLGYSFIRRIATSIYYYYGYLVLVFIAVMAFRWYFKTKYGRDWTYGVVEEIRGDIVKVFVHDDISANVKPGRYWVDAVDDLEVGRVVKLIVEDRRLRGAVPTKIIEVYLSSQTSTEPKEESE</sequence>
<feature type="transmembrane region" description="Helical" evidence="1">
    <location>
        <begin position="136"/>
        <end position="158"/>
    </location>
</feature>
<dbReference type="KEGG" id="ton:TON_1895"/>
<feature type="transmembrane region" description="Helical" evidence="1">
    <location>
        <begin position="79"/>
        <end position="96"/>
    </location>
</feature>
<accession>B6YVR2</accession>
<evidence type="ECO:0008006" key="4">
    <source>
        <dbReference type="Google" id="ProtNLM"/>
    </source>
</evidence>
<feature type="transmembrane region" description="Helical" evidence="1">
    <location>
        <begin position="111"/>
        <end position="130"/>
    </location>
</feature>
<dbReference type="Proteomes" id="UP000002727">
    <property type="component" value="Chromosome"/>
</dbReference>
<gene>
    <name evidence="2" type="ordered locus">TON_1895</name>
</gene>
<dbReference type="HOGENOM" id="CLU_098181_0_0_2"/>
<keyword evidence="3" id="KW-1185">Reference proteome</keyword>